<dbReference type="InterPro" id="IPR029058">
    <property type="entry name" value="AB_hydrolase_fold"/>
</dbReference>
<dbReference type="Gene3D" id="3.40.50.1820">
    <property type="entry name" value="alpha/beta hydrolase"/>
    <property type="match status" value="1"/>
</dbReference>
<dbReference type="ESTHER" id="xanax-XAC3037">
    <property type="family name" value="AlphaBeta_hydrolase"/>
</dbReference>
<feature type="domain" description="AB hydrolase-1" evidence="1">
    <location>
        <begin position="119"/>
        <end position="268"/>
    </location>
</feature>
<dbReference type="PRINTS" id="PR00111">
    <property type="entry name" value="ABHYDROLASE"/>
</dbReference>
<evidence type="ECO:0000313" key="2">
    <source>
        <dbReference type="EMBL" id="CAJ24905.1"/>
    </source>
</evidence>
<dbReference type="Proteomes" id="UP000007069">
    <property type="component" value="Chromosome"/>
</dbReference>
<dbReference type="eggNOG" id="COG0596">
    <property type="taxonomic scope" value="Bacteria"/>
</dbReference>
<dbReference type="GO" id="GO:0016020">
    <property type="term" value="C:membrane"/>
    <property type="evidence" value="ECO:0007669"/>
    <property type="project" value="TreeGrafter"/>
</dbReference>
<proteinExistence type="predicted"/>
<sequence length="382" mass="41983">MRAIEIGARIGAGSPVIVSNAPAAPDNRHPAVRSHHIRRCTVRAWIWMEITMRKRVCTLMLALASSPLLAQEASYGARLEGFDYPHPVKTYAFTSQQQPLEMAYLDVAPTGTPNGHTAVLLHGKNFCAATWEDSIAALSKAGYRVIAPDQIGFCKSSKPAAYQFSFAQLADNTHALLKTLGIERAVVVGHSMGGMLAIRYALMYPQSTEHLALVDPIGLEDWKAEGVPWRSVDAWYDNELKTSFERIKKYQMDVYYAGQWKPAFERWARMQAGMSLGKGKQAVAWNQALTYDMVFNQPVVYELPKLAVPTTLFIGLKDRTAIGKDTAPPEVKARVGDYTKLGKRAAAAIPNAKLIEFADLGHSPQVQDPASFNAALLKAIAP</sequence>
<dbReference type="InterPro" id="IPR050266">
    <property type="entry name" value="AB_hydrolase_sf"/>
</dbReference>
<accession>Q3BQQ8</accession>
<evidence type="ECO:0000313" key="3">
    <source>
        <dbReference type="Proteomes" id="UP000007069"/>
    </source>
</evidence>
<dbReference type="HOGENOM" id="CLU_020336_2_0_6"/>
<dbReference type="SUPFAM" id="SSF53474">
    <property type="entry name" value="alpha/beta-Hydrolases"/>
    <property type="match status" value="1"/>
</dbReference>
<dbReference type="InterPro" id="IPR000639">
    <property type="entry name" value="Epox_hydrolase-like"/>
</dbReference>
<reference evidence="2 3" key="1">
    <citation type="journal article" date="2005" name="J. Bacteriol.">
        <title>Insights into genome plasticity and pathogenicity of the plant pathogenic Bacterium Xanthomonas campestris pv. vesicatoria revealed by the complete genome sequence.</title>
        <authorList>
            <person name="Thieme F."/>
            <person name="Koebnik R."/>
            <person name="Bekel T."/>
            <person name="Berger C."/>
            <person name="Boch J."/>
            <person name="Buettner D."/>
            <person name="Caldana C."/>
            <person name="Gaigalat L."/>
            <person name="Goesmann A."/>
            <person name="Kay S."/>
            <person name="Kirchner O."/>
            <person name="Lanz C."/>
            <person name="Linke B."/>
            <person name="McHardy A.C."/>
            <person name="Meyer F."/>
            <person name="Mittenhuber G."/>
            <person name="Nies D.H."/>
            <person name="Niesbach-Kloesgen U."/>
            <person name="Patschkowski T."/>
            <person name="Rueckert C."/>
            <person name="Rupp O."/>
            <person name="Schneicker S."/>
            <person name="Schuster S.C."/>
            <person name="Vorhoelter F.J."/>
            <person name="Weber E."/>
            <person name="Puehler A."/>
            <person name="Bonas U."/>
            <person name="Bartels D."/>
            <person name="Kaiser O."/>
        </authorList>
    </citation>
    <scope>NUCLEOTIDE SEQUENCE [LARGE SCALE GENOMIC DNA]</scope>
    <source>
        <strain evidence="2 3">85-10</strain>
    </source>
</reference>
<organism evidence="3">
    <name type="scientific">Xanthomonas euvesicatoria pv. vesicatoria (strain 85-10)</name>
    <name type="common">Xanthomonas campestris pv. vesicatoria</name>
    <dbReference type="NCBI Taxonomy" id="316273"/>
    <lineage>
        <taxon>Bacteria</taxon>
        <taxon>Pseudomonadati</taxon>
        <taxon>Pseudomonadota</taxon>
        <taxon>Gammaproteobacteria</taxon>
        <taxon>Lysobacterales</taxon>
        <taxon>Lysobacteraceae</taxon>
        <taxon>Xanthomonas</taxon>
    </lineage>
</organism>
<name>Q3BQQ8_XANE5</name>
<dbReference type="EMBL" id="AM039952">
    <property type="protein sequence ID" value="CAJ24905.1"/>
    <property type="molecule type" value="Genomic_DNA"/>
</dbReference>
<evidence type="ECO:0000259" key="1">
    <source>
        <dbReference type="Pfam" id="PF00561"/>
    </source>
</evidence>
<dbReference type="GO" id="GO:0047372">
    <property type="term" value="F:monoacylglycerol lipase activity"/>
    <property type="evidence" value="ECO:0007669"/>
    <property type="project" value="TreeGrafter"/>
</dbReference>
<dbReference type="Pfam" id="PF00561">
    <property type="entry name" value="Abhydrolase_1"/>
    <property type="match status" value="1"/>
</dbReference>
<dbReference type="AlphaFoldDB" id="Q3BQQ8"/>
<gene>
    <name evidence="2" type="ordered locus">XCV3174</name>
</gene>
<dbReference type="PANTHER" id="PTHR43798:SF33">
    <property type="entry name" value="HYDROLASE, PUTATIVE (AFU_ORTHOLOGUE AFUA_2G14860)-RELATED"/>
    <property type="match status" value="1"/>
</dbReference>
<dbReference type="STRING" id="456327.BJD11_06935"/>
<protein>
    <submittedName>
        <fullName evidence="2">Putative hydrolase of the alpha/beta fold superfamily</fullName>
    </submittedName>
</protein>
<dbReference type="PRINTS" id="PR00412">
    <property type="entry name" value="EPOXHYDRLASE"/>
</dbReference>
<dbReference type="PANTHER" id="PTHR43798">
    <property type="entry name" value="MONOACYLGLYCEROL LIPASE"/>
    <property type="match status" value="1"/>
</dbReference>
<dbReference type="KEGG" id="xcv:XCV3174"/>
<dbReference type="InterPro" id="IPR000073">
    <property type="entry name" value="AB_hydrolase_1"/>
</dbReference>
<dbReference type="GO" id="GO:0046464">
    <property type="term" value="P:acylglycerol catabolic process"/>
    <property type="evidence" value="ECO:0007669"/>
    <property type="project" value="TreeGrafter"/>
</dbReference>
<keyword evidence="2" id="KW-0378">Hydrolase</keyword>